<comment type="caution">
    <text evidence="1">The sequence shown here is derived from an EMBL/GenBank/DDBJ whole genome shotgun (WGS) entry which is preliminary data.</text>
</comment>
<dbReference type="EMBL" id="BAAAES010000008">
    <property type="protein sequence ID" value="GAA0667163.1"/>
    <property type="molecule type" value="Genomic_DNA"/>
</dbReference>
<dbReference type="Proteomes" id="UP001500238">
    <property type="component" value="Unassembled WGS sequence"/>
</dbReference>
<evidence type="ECO:0000313" key="2">
    <source>
        <dbReference type="Proteomes" id="UP001500238"/>
    </source>
</evidence>
<dbReference type="RefSeq" id="WP_163959208.1">
    <property type="nucleotide sequence ID" value="NZ_BAAAES010000008.1"/>
</dbReference>
<organism evidence="1 2">
    <name type="scientific">Sphingomonas insulae</name>
    <dbReference type="NCBI Taxonomy" id="424800"/>
    <lineage>
        <taxon>Bacteria</taxon>
        <taxon>Pseudomonadati</taxon>
        <taxon>Pseudomonadota</taxon>
        <taxon>Alphaproteobacteria</taxon>
        <taxon>Sphingomonadales</taxon>
        <taxon>Sphingomonadaceae</taxon>
        <taxon>Sphingomonas</taxon>
    </lineage>
</organism>
<sequence length="132" mass="15071">MRFAFARNRVVTHAVALVAGVLLAWQALPVWREAVMRWNQKDYGLLVEQCDGAMRDHYQAKMRAADEPSRDTGLALQAGEVGLIVCQDYDLYQKRLVQWGLREDELAQMRLKAIEARAGDLDEVVGTHEIRF</sequence>
<proteinExistence type="predicted"/>
<accession>A0ABN1HTP6</accession>
<evidence type="ECO:0000313" key="1">
    <source>
        <dbReference type="EMBL" id="GAA0667163.1"/>
    </source>
</evidence>
<name>A0ABN1HTP6_9SPHN</name>
<keyword evidence="2" id="KW-1185">Reference proteome</keyword>
<gene>
    <name evidence="1" type="ORF">GCM10009102_16440</name>
</gene>
<reference evidence="1 2" key="1">
    <citation type="journal article" date="2019" name="Int. J. Syst. Evol. Microbiol.">
        <title>The Global Catalogue of Microorganisms (GCM) 10K type strain sequencing project: providing services to taxonomists for standard genome sequencing and annotation.</title>
        <authorList>
            <consortium name="The Broad Institute Genomics Platform"/>
            <consortium name="The Broad Institute Genome Sequencing Center for Infectious Disease"/>
            <person name="Wu L."/>
            <person name="Ma J."/>
        </authorList>
    </citation>
    <scope>NUCLEOTIDE SEQUENCE [LARGE SCALE GENOMIC DNA]</scope>
    <source>
        <strain evidence="1 2">JCM 14603</strain>
    </source>
</reference>
<dbReference type="NCBIfam" id="TIGR03982">
    <property type="entry name" value="TIGR03982 family His-Xaa-Ser system protein"/>
    <property type="match status" value="1"/>
</dbReference>
<protein>
    <submittedName>
        <fullName evidence="1">Uncharacterized protein</fullName>
    </submittedName>
</protein>
<dbReference type="InterPro" id="IPR023814">
    <property type="entry name" value="His-Xaa-Ser_sys"/>
</dbReference>